<evidence type="ECO:0000256" key="1">
    <source>
        <dbReference type="SAM" id="Phobius"/>
    </source>
</evidence>
<feature type="transmembrane region" description="Helical" evidence="1">
    <location>
        <begin position="12"/>
        <end position="35"/>
    </location>
</feature>
<reference evidence="2 3" key="1">
    <citation type="submission" date="2016-10" db="EMBL/GenBank/DDBJ databases">
        <title>Genome sequence of Nocardia seriolae strain EM150506, isolated from Anguila japonica.</title>
        <authorList>
            <person name="Han H.-J."/>
        </authorList>
    </citation>
    <scope>NUCLEOTIDE SEQUENCE [LARGE SCALE GENOMIC DNA]</scope>
    <source>
        <strain evidence="2 3">EM150506</strain>
    </source>
</reference>
<gene>
    <name evidence="2" type="ORF">NS506_04685</name>
</gene>
<organism evidence="2 3">
    <name type="scientific">Nocardia seriolae</name>
    <dbReference type="NCBI Taxonomy" id="37332"/>
    <lineage>
        <taxon>Bacteria</taxon>
        <taxon>Bacillati</taxon>
        <taxon>Actinomycetota</taxon>
        <taxon>Actinomycetes</taxon>
        <taxon>Mycobacteriales</taxon>
        <taxon>Nocardiaceae</taxon>
        <taxon>Nocardia</taxon>
    </lineage>
</organism>
<proteinExistence type="predicted"/>
<dbReference type="KEGG" id="nsr:NS506_04685"/>
<evidence type="ECO:0000313" key="3">
    <source>
        <dbReference type="Proteomes" id="UP000180166"/>
    </source>
</evidence>
<dbReference type="Proteomes" id="UP000180166">
    <property type="component" value="Chromosome"/>
</dbReference>
<keyword evidence="1" id="KW-0472">Membrane</keyword>
<keyword evidence="1" id="KW-0812">Transmembrane</keyword>
<accession>A0ABC8AWD3</accession>
<sequence length="38" mass="3865">MTANPARAREHWALAATAAAVAVILVAAALVAAFVPYD</sequence>
<keyword evidence="1" id="KW-1133">Transmembrane helix</keyword>
<dbReference type="EMBL" id="CP017839">
    <property type="protein sequence ID" value="APA98731.1"/>
    <property type="molecule type" value="Genomic_DNA"/>
</dbReference>
<evidence type="ECO:0000313" key="2">
    <source>
        <dbReference type="EMBL" id="APA98731.1"/>
    </source>
</evidence>
<dbReference type="AlphaFoldDB" id="A0ABC8AWD3"/>
<name>A0ABC8AWD3_9NOCA</name>
<protein>
    <submittedName>
        <fullName evidence="2">Uncharacterized protein</fullName>
    </submittedName>
</protein>